<gene>
    <name evidence="2" type="ORF">CHH67_19080</name>
</gene>
<dbReference type="RefSeq" id="WP_095266878.1">
    <property type="nucleotide sequence ID" value="NZ_NPBY01000061.1"/>
</dbReference>
<evidence type="ECO:0000256" key="1">
    <source>
        <dbReference type="SAM" id="MobiDB-lite"/>
    </source>
</evidence>
<reference evidence="2 3" key="1">
    <citation type="submission" date="2017-07" db="EMBL/GenBank/DDBJ databases">
        <title>Isolation and whole genome analysis of endospore-forming bacteria from heroin.</title>
        <authorList>
            <person name="Kalinowski J."/>
            <person name="Ahrens B."/>
            <person name="Al-Dilaimi A."/>
            <person name="Winkler A."/>
            <person name="Wibberg D."/>
            <person name="Schleenbecker U."/>
            <person name="Ruckert C."/>
            <person name="Wolfel R."/>
            <person name="Grass G."/>
        </authorList>
    </citation>
    <scope>NUCLEOTIDE SEQUENCE [LARGE SCALE GENOMIC DNA]</scope>
    <source>
        <strain evidence="2 3">7537-G1</strain>
    </source>
</reference>
<organism evidence="2 3">
    <name type="scientific">Paenibacillus campinasensis</name>
    <dbReference type="NCBI Taxonomy" id="66347"/>
    <lineage>
        <taxon>Bacteria</taxon>
        <taxon>Bacillati</taxon>
        <taxon>Bacillota</taxon>
        <taxon>Bacilli</taxon>
        <taxon>Bacillales</taxon>
        <taxon>Paenibacillaceae</taxon>
        <taxon>Paenibacillus</taxon>
    </lineage>
</organism>
<feature type="region of interest" description="Disordered" evidence="1">
    <location>
        <begin position="31"/>
        <end position="50"/>
    </location>
</feature>
<comment type="caution">
    <text evidence="2">The sequence shown here is derived from an EMBL/GenBank/DDBJ whole genome shotgun (WGS) entry which is preliminary data.</text>
</comment>
<protein>
    <submittedName>
        <fullName evidence="2">Uncharacterized protein</fullName>
    </submittedName>
</protein>
<name>A0A268ELF0_9BACL</name>
<evidence type="ECO:0000313" key="3">
    <source>
        <dbReference type="Proteomes" id="UP000215596"/>
    </source>
</evidence>
<dbReference type="EMBL" id="NPBY01000061">
    <property type="protein sequence ID" value="PAD73940.1"/>
    <property type="molecule type" value="Genomic_DNA"/>
</dbReference>
<sequence>MRHIPNKKHALTAALQAGAARDFALIKSRRQFKRGASDKPPYKPGGIGPSGVAERIKSMFNGVVLSRKDRRQWAKDTGTAFRPFYSESRG</sequence>
<dbReference type="Proteomes" id="UP000215596">
    <property type="component" value="Unassembled WGS sequence"/>
</dbReference>
<proteinExistence type="predicted"/>
<evidence type="ECO:0000313" key="2">
    <source>
        <dbReference type="EMBL" id="PAD73940.1"/>
    </source>
</evidence>
<accession>A0A268ELF0</accession>
<dbReference type="OrthoDB" id="2664296at2"/>
<dbReference type="AlphaFoldDB" id="A0A268ELF0"/>